<reference evidence="2 3" key="1">
    <citation type="submission" date="2020-08" db="EMBL/GenBank/DDBJ databases">
        <title>Genomic Encyclopedia of Type Strains, Phase IV (KMG-IV): sequencing the most valuable type-strain genomes for metagenomic binning, comparative biology and taxonomic classification.</title>
        <authorList>
            <person name="Goeker M."/>
        </authorList>
    </citation>
    <scope>NUCLEOTIDE SEQUENCE [LARGE SCALE GENOMIC DNA]</scope>
    <source>
        <strain evidence="2 3">DSM 27568</strain>
    </source>
</reference>
<dbReference type="CDD" id="cd06558">
    <property type="entry name" value="crotonase-like"/>
    <property type="match status" value="1"/>
</dbReference>
<comment type="caution">
    <text evidence="2">The sequence shown here is derived from an EMBL/GenBank/DDBJ whole genome shotgun (WGS) entry which is preliminary data.</text>
</comment>
<dbReference type="InterPro" id="IPR029045">
    <property type="entry name" value="ClpP/crotonase-like_dom_sf"/>
</dbReference>
<dbReference type="PANTHER" id="PTHR43802">
    <property type="entry name" value="ENOYL-COA HYDRATASE"/>
    <property type="match status" value="1"/>
</dbReference>
<organism evidence="2 3">
    <name type="scientific">Novosphingobium fluoreni</name>
    <dbReference type="NCBI Taxonomy" id="1391222"/>
    <lineage>
        <taxon>Bacteria</taxon>
        <taxon>Pseudomonadati</taxon>
        <taxon>Pseudomonadota</taxon>
        <taxon>Alphaproteobacteria</taxon>
        <taxon>Sphingomonadales</taxon>
        <taxon>Sphingomonadaceae</taxon>
        <taxon>Novosphingobium</taxon>
    </lineage>
</organism>
<dbReference type="GO" id="GO:0003824">
    <property type="term" value="F:catalytic activity"/>
    <property type="evidence" value="ECO:0007669"/>
    <property type="project" value="UniProtKB-ARBA"/>
</dbReference>
<evidence type="ECO:0000256" key="1">
    <source>
        <dbReference type="ARBA" id="ARBA00005254"/>
    </source>
</evidence>
<gene>
    <name evidence="2" type="ORF">GGR39_002152</name>
</gene>
<evidence type="ECO:0000313" key="3">
    <source>
        <dbReference type="Proteomes" id="UP000561459"/>
    </source>
</evidence>
<sequence length="246" mass="26539">MTERILRLDENGLCTLVLNRPEKHNALDNAAFEELNHYLRLLAQDNGKVECVVLRGAGKGFSAGADLAALSGLTTPLPPTYKPMVVEALSRLPMPTIAAVHGVCFTGGLELALGCDFIVADAGTRFADTHGKWGLVAAWGLYPRLARRIGVSNAKRLSMTAREMNAEEALRVGLVDLMAPAGQLDISLSDLVAQIRKNSGFSNRAVKQIYREIEGLPLDQALAHTHYRHPGVAPDFTARVAAFTKG</sequence>
<dbReference type="Pfam" id="PF00378">
    <property type="entry name" value="ECH_1"/>
    <property type="match status" value="1"/>
</dbReference>
<proteinExistence type="inferred from homology"/>
<dbReference type="AlphaFoldDB" id="A0A7W6C4V1"/>
<name>A0A7W6C4V1_9SPHN</name>
<dbReference type="InterPro" id="IPR001753">
    <property type="entry name" value="Enoyl-CoA_hydra/iso"/>
</dbReference>
<dbReference type="RefSeq" id="WP_183617088.1">
    <property type="nucleotide sequence ID" value="NZ_JACIDY010000004.1"/>
</dbReference>
<dbReference type="PANTHER" id="PTHR43802:SF1">
    <property type="entry name" value="IP11341P-RELATED"/>
    <property type="match status" value="1"/>
</dbReference>
<protein>
    <submittedName>
        <fullName evidence="2">Enoyl-CoA hydratase/carnithine racemase</fullName>
    </submittedName>
</protein>
<evidence type="ECO:0000313" key="2">
    <source>
        <dbReference type="EMBL" id="MBB3940495.1"/>
    </source>
</evidence>
<dbReference type="SUPFAM" id="SSF52096">
    <property type="entry name" value="ClpP/crotonase"/>
    <property type="match status" value="1"/>
</dbReference>
<comment type="similarity">
    <text evidence="1">Belongs to the enoyl-CoA hydratase/isomerase family.</text>
</comment>
<accession>A0A7W6C4V1</accession>
<keyword evidence="3" id="KW-1185">Reference proteome</keyword>
<dbReference type="Gene3D" id="3.90.226.10">
    <property type="entry name" value="2-enoyl-CoA Hydratase, Chain A, domain 1"/>
    <property type="match status" value="1"/>
</dbReference>
<dbReference type="Proteomes" id="UP000561459">
    <property type="component" value="Unassembled WGS sequence"/>
</dbReference>
<dbReference type="EMBL" id="JACIDY010000004">
    <property type="protein sequence ID" value="MBB3940495.1"/>
    <property type="molecule type" value="Genomic_DNA"/>
</dbReference>